<feature type="transmembrane region" description="Helical" evidence="3">
    <location>
        <begin position="90"/>
        <end position="112"/>
    </location>
</feature>
<dbReference type="VEuPathDB" id="FungiDB:SDRG_05584"/>
<dbReference type="OMA" id="FRYVIIN"/>
<feature type="region of interest" description="Disordered" evidence="2">
    <location>
        <begin position="453"/>
        <end position="495"/>
    </location>
</feature>
<feature type="compositionally biased region" description="Basic and acidic residues" evidence="2">
    <location>
        <begin position="453"/>
        <end position="463"/>
    </location>
</feature>
<evidence type="ECO:0008006" key="6">
    <source>
        <dbReference type="Google" id="ProtNLM"/>
    </source>
</evidence>
<dbReference type="PANTHER" id="PTHR11206">
    <property type="entry name" value="MULTIDRUG RESISTANCE PROTEIN"/>
    <property type="match status" value="1"/>
</dbReference>
<dbReference type="EMBL" id="JH767145">
    <property type="protein sequence ID" value="EQC37367.1"/>
    <property type="molecule type" value="Genomic_DNA"/>
</dbReference>
<feature type="transmembrane region" description="Helical" evidence="3">
    <location>
        <begin position="390"/>
        <end position="411"/>
    </location>
</feature>
<feature type="transmembrane region" description="Helical" evidence="3">
    <location>
        <begin position="359"/>
        <end position="378"/>
    </location>
</feature>
<comment type="similarity">
    <text evidence="1">Belongs to the multi antimicrobial extrusion (MATE) (TC 2.A.66.1) family.</text>
</comment>
<sequence length="495" mass="52668">MAPFSTRDELKSLAGLAAPILCSNLALFGMSLTVLISAGHLGSAQLTAVAYSQMLFDITILVFTYGFVAGQAALSAQAYGAGNLPLVGRYCQMTCVIVSLACVPIGALWWFTGDLLFAGGVSATTAAHATAYAHYAMPGLLPRLLFHVLSIYFKSMQNVIPAAVLAVTFAILNVGLVPLLVFGAPSIGFQGYGLVGAPIAYVICQYARTSAYVIYMFGYKKHHATSWQWSTKFLDAKLYLMPMVRVGGPLALGMLVEDMQLQTMAIFAGMTSEVALGANNSMLELIMFLTSPLLGLLDAATTRIGMHLGAGDAHAAKATSHLVLYSILSVCAVIVVPWLCARSAIGHLFSSDASVVESMTNITTLAAAGYILMSFFYYAMATLEAQARTVPIMTSFLVGAWVIGVPLAYVLDFNAGYGLLGIWIGMSAGYATTTFFGVYFTYKSDWPEEAKKAVARSTEKDDSATSIESGRAPETGYEAVLETPSKEAATRDHIA</sequence>
<evidence type="ECO:0000313" key="5">
    <source>
        <dbReference type="Proteomes" id="UP000030762"/>
    </source>
</evidence>
<feature type="transmembrane region" description="Helical" evidence="3">
    <location>
        <begin position="132"/>
        <end position="153"/>
    </location>
</feature>
<dbReference type="GeneID" id="19946311"/>
<keyword evidence="3" id="KW-1133">Transmembrane helix</keyword>
<feature type="transmembrane region" description="Helical" evidence="3">
    <location>
        <begin position="417"/>
        <end position="442"/>
    </location>
</feature>
<keyword evidence="5" id="KW-1185">Reference proteome</keyword>
<dbReference type="Pfam" id="PF01554">
    <property type="entry name" value="MatE"/>
    <property type="match status" value="2"/>
</dbReference>
<dbReference type="GO" id="GO:0042910">
    <property type="term" value="F:xenobiotic transmembrane transporter activity"/>
    <property type="evidence" value="ECO:0007669"/>
    <property type="project" value="InterPro"/>
</dbReference>
<evidence type="ECO:0000256" key="1">
    <source>
        <dbReference type="ARBA" id="ARBA00010199"/>
    </source>
</evidence>
<dbReference type="GO" id="GO:0016020">
    <property type="term" value="C:membrane"/>
    <property type="evidence" value="ECO:0007669"/>
    <property type="project" value="InterPro"/>
</dbReference>
<dbReference type="Proteomes" id="UP000030762">
    <property type="component" value="Unassembled WGS sequence"/>
</dbReference>
<protein>
    <recommendedName>
        <fullName evidence="6">MATE efflux family protein</fullName>
    </recommendedName>
</protein>
<feature type="transmembrane region" description="Helical" evidence="3">
    <location>
        <begin position="322"/>
        <end position="339"/>
    </location>
</feature>
<keyword evidence="3" id="KW-0472">Membrane</keyword>
<proteinExistence type="inferred from homology"/>
<dbReference type="OrthoDB" id="65567at2759"/>
<feature type="transmembrane region" description="Helical" evidence="3">
    <location>
        <begin position="160"/>
        <end position="182"/>
    </location>
</feature>
<reference evidence="4 5" key="1">
    <citation type="submission" date="2012-04" db="EMBL/GenBank/DDBJ databases">
        <title>The Genome Sequence of Saprolegnia declina VS20.</title>
        <authorList>
            <consortium name="The Broad Institute Genome Sequencing Platform"/>
            <person name="Russ C."/>
            <person name="Nusbaum C."/>
            <person name="Tyler B."/>
            <person name="van West P."/>
            <person name="Dieguez-Uribeondo J."/>
            <person name="de Bruijn I."/>
            <person name="Tripathy S."/>
            <person name="Jiang R."/>
            <person name="Young S.K."/>
            <person name="Zeng Q."/>
            <person name="Gargeya S."/>
            <person name="Fitzgerald M."/>
            <person name="Haas B."/>
            <person name="Abouelleil A."/>
            <person name="Alvarado L."/>
            <person name="Arachchi H.M."/>
            <person name="Berlin A."/>
            <person name="Chapman S.B."/>
            <person name="Goldberg J."/>
            <person name="Griggs A."/>
            <person name="Gujja S."/>
            <person name="Hansen M."/>
            <person name="Howarth C."/>
            <person name="Imamovic A."/>
            <person name="Larimer J."/>
            <person name="McCowen C."/>
            <person name="Montmayeur A."/>
            <person name="Murphy C."/>
            <person name="Neiman D."/>
            <person name="Pearson M."/>
            <person name="Priest M."/>
            <person name="Roberts A."/>
            <person name="Saif S."/>
            <person name="Shea T."/>
            <person name="Sisk P."/>
            <person name="Sykes S."/>
            <person name="Wortman J."/>
            <person name="Nusbaum C."/>
            <person name="Birren B."/>
        </authorList>
    </citation>
    <scope>NUCLEOTIDE SEQUENCE [LARGE SCALE GENOMIC DNA]</scope>
    <source>
        <strain evidence="4 5">VS20</strain>
    </source>
</reference>
<feature type="transmembrane region" description="Helical" evidence="3">
    <location>
        <begin position="194"/>
        <end position="217"/>
    </location>
</feature>
<feature type="compositionally biased region" description="Basic and acidic residues" evidence="2">
    <location>
        <begin position="484"/>
        <end position="495"/>
    </location>
</feature>
<dbReference type="eggNOG" id="KOG1347">
    <property type="taxonomic scope" value="Eukaryota"/>
</dbReference>
<evidence type="ECO:0000313" key="4">
    <source>
        <dbReference type="EMBL" id="EQC37367.1"/>
    </source>
</evidence>
<dbReference type="NCBIfam" id="TIGR00797">
    <property type="entry name" value="matE"/>
    <property type="match status" value="1"/>
</dbReference>
<keyword evidence="3" id="KW-0812">Transmembrane</keyword>
<feature type="transmembrane region" description="Helical" evidence="3">
    <location>
        <begin position="48"/>
        <end position="69"/>
    </location>
</feature>
<dbReference type="STRING" id="1156394.T0S3M8"/>
<dbReference type="InterPro" id="IPR002528">
    <property type="entry name" value="MATE_fam"/>
</dbReference>
<evidence type="ECO:0000256" key="2">
    <source>
        <dbReference type="SAM" id="MobiDB-lite"/>
    </source>
</evidence>
<organism evidence="4 5">
    <name type="scientific">Saprolegnia diclina (strain VS20)</name>
    <dbReference type="NCBI Taxonomy" id="1156394"/>
    <lineage>
        <taxon>Eukaryota</taxon>
        <taxon>Sar</taxon>
        <taxon>Stramenopiles</taxon>
        <taxon>Oomycota</taxon>
        <taxon>Saprolegniomycetes</taxon>
        <taxon>Saprolegniales</taxon>
        <taxon>Saprolegniaceae</taxon>
        <taxon>Saprolegnia</taxon>
    </lineage>
</organism>
<feature type="transmembrane region" description="Helical" evidence="3">
    <location>
        <begin position="12"/>
        <end position="36"/>
    </location>
</feature>
<dbReference type="InParanoid" id="T0S3M8"/>
<evidence type="ECO:0000256" key="3">
    <source>
        <dbReference type="SAM" id="Phobius"/>
    </source>
</evidence>
<dbReference type="GO" id="GO:0015297">
    <property type="term" value="F:antiporter activity"/>
    <property type="evidence" value="ECO:0007669"/>
    <property type="project" value="InterPro"/>
</dbReference>
<dbReference type="RefSeq" id="XP_008609529.1">
    <property type="nucleotide sequence ID" value="XM_008611307.1"/>
</dbReference>
<accession>T0S3M8</accession>
<gene>
    <name evidence="4" type="ORF">SDRG_05584</name>
</gene>
<name>T0S3M8_SAPDV</name>
<dbReference type="AlphaFoldDB" id="T0S3M8"/>